<accession>A0A840QBV3</accession>
<comment type="caution">
    <text evidence="2">The sequence shown here is derived from an EMBL/GenBank/DDBJ whole genome shotgun (WGS) entry which is preliminary data.</text>
</comment>
<dbReference type="AlphaFoldDB" id="A0A840QBV3"/>
<gene>
    <name evidence="2" type="ORF">BJ970_001877</name>
</gene>
<dbReference type="PROSITE" id="PS50887">
    <property type="entry name" value="GGDEF"/>
    <property type="match status" value="1"/>
</dbReference>
<keyword evidence="3" id="KW-1185">Reference proteome</keyword>
<name>A0A840QBV3_9PSEU</name>
<dbReference type="InterPro" id="IPR000160">
    <property type="entry name" value="GGDEF_dom"/>
</dbReference>
<dbReference type="NCBIfam" id="TIGR00254">
    <property type="entry name" value="GGDEF"/>
    <property type="match status" value="1"/>
</dbReference>
<sequence length="291" mass="31507">MSVLEVTAPGQLAPVWDELISGLTVGVLLTDGRGQVLATNDVAAELMQLDKADLLTGVRPVGWQVRDDTGAPMPDWADLAGQVLRAGSPLSIPMVIARSGQPLSRIWADYHAVQVQGRSRVLILLQSVHTDVSHSRGLLDPLTGLPGRVLLLDRLEQSLVRARSRGTLSTLVLIDVQQLADFNAEHGFDRGDDLLTTLACRLREGLSDEHTVARYGGDEFAVVAEHPSGAGEEIAEQAREVAGWPVRIGRKRVQPGLRVSWVTTDGQASVHSVLARAEQQLQLWKRVSRGA</sequence>
<dbReference type="EMBL" id="JACHIW010000001">
    <property type="protein sequence ID" value="MBB5154343.1"/>
    <property type="molecule type" value="Genomic_DNA"/>
</dbReference>
<dbReference type="PANTHER" id="PTHR44757">
    <property type="entry name" value="DIGUANYLATE CYCLASE DGCP"/>
    <property type="match status" value="1"/>
</dbReference>
<dbReference type="Proteomes" id="UP000584374">
    <property type="component" value="Unassembled WGS sequence"/>
</dbReference>
<dbReference type="RefSeq" id="WP_184725895.1">
    <property type="nucleotide sequence ID" value="NZ_JACHIW010000001.1"/>
</dbReference>
<dbReference type="Gene3D" id="3.30.70.270">
    <property type="match status" value="1"/>
</dbReference>
<dbReference type="PANTHER" id="PTHR44757:SF2">
    <property type="entry name" value="BIOFILM ARCHITECTURE MAINTENANCE PROTEIN MBAA"/>
    <property type="match status" value="1"/>
</dbReference>
<dbReference type="InterPro" id="IPR043128">
    <property type="entry name" value="Rev_trsase/Diguanyl_cyclase"/>
</dbReference>
<dbReference type="SMART" id="SM00267">
    <property type="entry name" value="GGDEF"/>
    <property type="match status" value="1"/>
</dbReference>
<organism evidence="2 3">
    <name type="scientific">Saccharopolyspora phatthalungensis</name>
    <dbReference type="NCBI Taxonomy" id="664693"/>
    <lineage>
        <taxon>Bacteria</taxon>
        <taxon>Bacillati</taxon>
        <taxon>Actinomycetota</taxon>
        <taxon>Actinomycetes</taxon>
        <taxon>Pseudonocardiales</taxon>
        <taxon>Pseudonocardiaceae</taxon>
        <taxon>Saccharopolyspora</taxon>
    </lineage>
</organism>
<dbReference type="CDD" id="cd01949">
    <property type="entry name" value="GGDEF"/>
    <property type="match status" value="1"/>
</dbReference>
<reference evidence="2 3" key="1">
    <citation type="submission" date="2020-08" db="EMBL/GenBank/DDBJ databases">
        <title>Sequencing the genomes of 1000 actinobacteria strains.</title>
        <authorList>
            <person name="Klenk H.-P."/>
        </authorList>
    </citation>
    <scope>NUCLEOTIDE SEQUENCE [LARGE SCALE GENOMIC DNA]</scope>
    <source>
        <strain evidence="2 3">DSM 45584</strain>
    </source>
</reference>
<dbReference type="SUPFAM" id="SSF55073">
    <property type="entry name" value="Nucleotide cyclase"/>
    <property type="match status" value="1"/>
</dbReference>
<dbReference type="InterPro" id="IPR052155">
    <property type="entry name" value="Biofilm_reg_signaling"/>
</dbReference>
<protein>
    <submittedName>
        <fullName evidence="2">Diguanylate cyclase (GGDEF)-like protein</fullName>
    </submittedName>
</protein>
<dbReference type="Pfam" id="PF00990">
    <property type="entry name" value="GGDEF"/>
    <property type="match status" value="1"/>
</dbReference>
<evidence type="ECO:0000313" key="2">
    <source>
        <dbReference type="EMBL" id="MBB5154343.1"/>
    </source>
</evidence>
<proteinExistence type="predicted"/>
<evidence type="ECO:0000259" key="1">
    <source>
        <dbReference type="PROSITE" id="PS50887"/>
    </source>
</evidence>
<feature type="domain" description="GGDEF" evidence="1">
    <location>
        <begin position="167"/>
        <end position="291"/>
    </location>
</feature>
<dbReference type="InterPro" id="IPR029787">
    <property type="entry name" value="Nucleotide_cyclase"/>
</dbReference>
<evidence type="ECO:0000313" key="3">
    <source>
        <dbReference type="Proteomes" id="UP000584374"/>
    </source>
</evidence>